<accession>F5XR24</accession>
<evidence type="ECO:0000256" key="2">
    <source>
        <dbReference type="ARBA" id="ARBA00022525"/>
    </source>
</evidence>
<dbReference type="KEGG" id="mph:MLP_40320"/>
<evidence type="ECO:0000256" key="3">
    <source>
        <dbReference type="SAM" id="MobiDB-lite"/>
    </source>
</evidence>
<keyword evidence="4" id="KW-0732">Signal</keyword>
<dbReference type="PANTHER" id="PTHR38340:SF1">
    <property type="entry name" value="S-LAYER PROTEIN"/>
    <property type="match status" value="1"/>
</dbReference>
<organism evidence="5 6">
    <name type="scientific">Microlunatus phosphovorus (strain ATCC 700054 / DSM 10555 / JCM 9379 / NBRC 101784 / NCIMB 13414 / VKM Ac-1990 / NM-1)</name>
    <dbReference type="NCBI Taxonomy" id="1032480"/>
    <lineage>
        <taxon>Bacteria</taxon>
        <taxon>Bacillati</taxon>
        <taxon>Actinomycetota</taxon>
        <taxon>Actinomycetes</taxon>
        <taxon>Propionibacteriales</taxon>
        <taxon>Propionibacteriaceae</taxon>
        <taxon>Microlunatus</taxon>
    </lineage>
</organism>
<keyword evidence="2" id="KW-0964">Secreted</keyword>
<dbReference type="InterPro" id="IPR050557">
    <property type="entry name" value="RTX_toxin/Mannuronan_C5-epim"/>
</dbReference>
<dbReference type="SUPFAM" id="SSF51120">
    <property type="entry name" value="beta-Roll"/>
    <property type="match status" value="2"/>
</dbReference>
<name>F5XR24_MICPN</name>
<gene>
    <name evidence="5" type="ordered locus">MLP_40320</name>
</gene>
<evidence type="ECO:0008006" key="7">
    <source>
        <dbReference type="Google" id="ProtNLM"/>
    </source>
</evidence>
<dbReference type="EMBL" id="AP012204">
    <property type="protein sequence ID" value="BAK37046.1"/>
    <property type="molecule type" value="Genomic_DNA"/>
</dbReference>
<dbReference type="PROSITE" id="PS00330">
    <property type="entry name" value="HEMOLYSIN_CALCIUM"/>
    <property type="match status" value="2"/>
</dbReference>
<evidence type="ECO:0000313" key="6">
    <source>
        <dbReference type="Proteomes" id="UP000007947"/>
    </source>
</evidence>
<dbReference type="InterPro" id="IPR001343">
    <property type="entry name" value="Hemolysn_Ca-bd"/>
</dbReference>
<dbReference type="PANTHER" id="PTHR38340">
    <property type="entry name" value="S-LAYER PROTEIN"/>
    <property type="match status" value="1"/>
</dbReference>
<evidence type="ECO:0000313" key="5">
    <source>
        <dbReference type="EMBL" id="BAK37046.1"/>
    </source>
</evidence>
<protein>
    <recommendedName>
        <fullName evidence="7">Calcium-binding protein</fullName>
    </recommendedName>
</protein>
<comment type="subcellular location">
    <subcellularLocation>
        <location evidence="1">Secreted</location>
    </subcellularLocation>
</comment>
<dbReference type="AlphaFoldDB" id="F5XR24"/>
<proteinExistence type="predicted"/>
<dbReference type="STRING" id="1032480.MLP_40320"/>
<dbReference type="Pfam" id="PF00353">
    <property type="entry name" value="HemolysinCabind"/>
    <property type="match status" value="4"/>
</dbReference>
<feature type="signal peptide" evidence="4">
    <location>
        <begin position="1"/>
        <end position="33"/>
    </location>
</feature>
<dbReference type="InterPro" id="IPR018511">
    <property type="entry name" value="Hemolysin-typ_Ca-bd_CS"/>
</dbReference>
<evidence type="ECO:0000256" key="1">
    <source>
        <dbReference type="ARBA" id="ARBA00004613"/>
    </source>
</evidence>
<dbReference type="RefSeq" id="WP_013864885.1">
    <property type="nucleotide sequence ID" value="NC_015635.1"/>
</dbReference>
<dbReference type="HOGENOM" id="CLU_778042_0_0_11"/>
<dbReference type="GO" id="GO:0005576">
    <property type="term" value="C:extracellular region"/>
    <property type="evidence" value="ECO:0007669"/>
    <property type="project" value="UniProtKB-SubCell"/>
</dbReference>
<sequence>MQFQTQTLVRGLLTGVAATAAALAMLPVSTAQAAAVATVSSSPSVGVKFVGTDGADKIVFTRAGTESAPKVHFDADKPISVGAGCVAVVGDPTRALCDLPLVNGQVKKISIFGLSGDDLIAHGTGAAIPMIVNAGPGNDVVNGGPGLDEINGSTGNDVLRGGDNTDTLKGGGGDDTLEGGPGRDDNLFGGDGNDKLFGGDGDSDDLDGGSGADQLDGGPGKLDIVLYNTRSNPVFVNLSSTAADNGESGEGDSILTGVENVMGGEGDDILNGNEGDNNLLGRGGNDLIFGGKGKDIVVGGDGDDILGGNVFNLFTSLPNADGAKDQIAGEDGNDTCVRSAADPDLTVGCEAVSIDG</sequence>
<dbReference type="PRINTS" id="PR00313">
    <property type="entry name" value="CABNDNGRPT"/>
</dbReference>
<dbReference type="Gene3D" id="2.150.10.10">
    <property type="entry name" value="Serralysin-like metalloprotease, C-terminal"/>
    <property type="match status" value="2"/>
</dbReference>
<feature type="chain" id="PRO_5003334636" description="Calcium-binding protein" evidence="4">
    <location>
        <begin position="34"/>
        <end position="356"/>
    </location>
</feature>
<dbReference type="GO" id="GO:0005509">
    <property type="term" value="F:calcium ion binding"/>
    <property type="evidence" value="ECO:0007669"/>
    <property type="project" value="InterPro"/>
</dbReference>
<keyword evidence="6" id="KW-1185">Reference proteome</keyword>
<dbReference type="eggNOG" id="COG2931">
    <property type="taxonomic scope" value="Bacteria"/>
</dbReference>
<dbReference type="Proteomes" id="UP000007947">
    <property type="component" value="Chromosome"/>
</dbReference>
<feature type="region of interest" description="Disordered" evidence="3">
    <location>
        <begin position="143"/>
        <end position="218"/>
    </location>
</feature>
<dbReference type="InterPro" id="IPR011049">
    <property type="entry name" value="Serralysin-like_metalloprot_C"/>
</dbReference>
<reference evidence="5 6" key="1">
    <citation type="submission" date="2011-05" db="EMBL/GenBank/DDBJ databases">
        <title>Whole genome sequence of Microlunatus phosphovorus NM-1.</title>
        <authorList>
            <person name="Hosoyama A."/>
            <person name="Sasaki K."/>
            <person name="Harada T."/>
            <person name="Igarashi R."/>
            <person name="Kawakoshi A."/>
            <person name="Sasagawa M."/>
            <person name="Fukada J."/>
            <person name="Nakamura S."/>
            <person name="Katano Y."/>
            <person name="Hanada S."/>
            <person name="Kamagata Y."/>
            <person name="Nakamura N."/>
            <person name="Yamazaki S."/>
            <person name="Fujita N."/>
        </authorList>
    </citation>
    <scope>NUCLEOTIDE SEQUENCE [LARGE SCALE GENOMIC DNA]</scope>
    <source>
        <strain evidence="6">ATCC 700054 / DSM 10555 / JCM 9379 / NBRC 101784 / NCIMB 13414 / VKM Ac-1990 / NM-1</strain>
    </source>
</reference>
<evidence type="ECO:0000256" key="4">
    <source>
        <dbReference type="SAM" id="SignalP"/>
    </source>
</evidence>